<accession>A0A1T5DI72</accession>
<protein>
    <submittedName>
        <fullName evidence="1">Uncharacterized conserved protein YqgV, UPF0045/DUF77 family</fullName>
    </submittedName>
</protein>
<evidence type="ECO:0000313" key="1">
    <source>
        <dbReference type="EMBL" id="SKB71271.1"/>
    </source>
</evidence>
<dbReference type="AlphaFoldDB" id="A0A1T5DI72"/>
<organism evidence="1 2">
    <name type="scientific">Parabacteroides chartae</name>
    <dbReference type="NCBI Taxonomy" id="1037355"/>
    <lineage>
        <taxon>Bacteria</taxon>
        <taxon>Pseudomonadati</taxon>
        <taxon>Bacteroidota</taxon>
        <taxon>Bacteroidia</taxon>
        <taxon>Bacteroidales</taxon>
        <taxon>Tannerellaceae</taxon>
        <taxon>Parabacteroides</taxon>
    </lineage>
</organism>
<sequence length="81" mass="9159">MKVSIEISYYPLLEDYKPTIKKFIAALEANPAITVKPNSMSTHIFGEFDQTMSAVTQCIKDAFEVPSSIFVLKVMNLDRNK</sequence>
<dbReference type="RefSeq" id="WP_068184918.1">
    <property type="nucleotide sequence ID" value="NZ_FUYQ01000019.1"/>
</dbReference>
<proteinExistence type="predicted"/>
<evidence type="ECO:0000313" key="2">
    <source>
        <dbReference type="Proteomes" id="UP000190852"/>
    </source>
</evidence>
<reference evidence="2" key="1">
    <citation type="submission" date="2017-02" db="EMBL/GenBank/DDBJ databases">
        <authorList>
            <person name="Varghese N."/>
            <person name="Submissions S."/>
        </authorList>
    </citation>
    <scope>NUCLEOTIDE SEQUENCE [LARGE SCALE GENOMIC DNA]</scope>
    <source>
        <strain evidence="2">DSM 24967</strain>
    </source>
</reference>
<dbReference type="SUPFAM" id="SSF89957">
    <property type="entry name" value="MTH1187/YkoF-like"/>
    <property type="match status" value="1"/>
</dbReference>
<name>A0A1T5DI72_9BACT</name>
<dbReference type="Gene3D" id="3.30.70.930">
    <property type="match status" value="1"/>
</dbReference>
<gene>
    <name evidence="1" type="ORF">SAMN05660349_02443</name>
</gene>
<keyword evidence="2" id="KW-1185">Reference proteome</keyword>
<dbReference type="Proteomes" id="UP000190852">
    <property type="component" value="Unassembled WGS sequence"/>
</dbReference>
<dbReference type="EMBL" id="FUYQ01000019">
    <property type="protein sequence ID" value="SKB71271.1"/>
    <property type="molecule type" value="Genomic_DNA"/>
</dbReference>
<dbReference type="InterPro" id="IPR029756">
    <property type="entry name" value="MTH1187/YkoF-like"/>
</dbReference>